<comment type="caution">
    <text evidence="1">The sequence shown here is derived from an EMBL/GenBank/DDBJ whole genome shotgun (WGS) entry which is preliminary data.</text>
</comment>
<reference evidence="1 2" key="1">
    <citation type="journal article" date="2019" name="Sci. Rep.">
        <title>Orb-weaving spider Araneus ventricosus genome elucidates the spidroin gene catalogue.</title>
        <authorList>
            <person name="Kono N."/>
            <person name="Nakamura H."/>
            <person name="Ohtoshi R."/>
            <person name="Moran D.A.P."/>
            <person name="Shinohara A."/>
            <person name="Yoshida Y."/>
            <person name="Fujiwara M."/>
            <person name="Mori M."/>
            <person name="Tomita M."/>
            <person name="Arakawa K."/>
        </authorList>
    </citation>
    <scope>NUCLEOTIDE SEQUENCE [LARGE SCALE GENOMIC DNA]</scope>
</reference>
<keyword evidence="2" id="KW-1185">Reference proteome</keyword>
<dbReference type="Proteomes" id="UP000499080">
    <property type="component" value="Unassembled WGS sequence"/>
</dbReference>
<gene>
    <name evidence="1" type="ORF">AVEN_203229_1</name>
</gene>
<organism evidence="1 2">
    <name type="scientific">Araneus ventricosus</name>
    <name type="common">Orbweaver spider</name>
    <name type="synonym">Epeira ventricosa</name>
    <dbReference type="NCBI Taxonomy" id="182803"/>
    <lineage>
        <taxon>Eukaryota</taxon>
        <taxon>Metazoa</taxon>
        <taxon>Ecdysozoa</taxon>
        <taxon>Arthropoda</taxon>
        <taxon>Chelicerata</taxon>
        <taxon>Arachnida</taxon>
        <taxon>Araneae</taxon>
        <taxon>Araneomorphae</taxon>
        <taxon>Entelegynae</taxon>
        <taxon>Araneoidea</taxon>
        <taxon>Araneidae</taxon>
        <taxon>Araneus</taxon>
    </lineage>
</organism>
<dbReference type="AlphaFoldDB" id="A0A4Y2F405"/>
<accession>A0A4Y2F405</accession>
<name>A0A4Y2F405_ARAVE</name>
<protein>
    <submittedName>
        <fullName evidence="1">Uncharacterized protein</fullName>
    </submittedName>
</protein>
<evidence type="ECO:0000313" key="2">
    <source>
        <dbReference type="Proteomes" id="UP000499080"/>
    </source>
</evidence>
<proteinExistence type="predicted"/>
<sequence length="135" mass="14575">MKRGGRCACEREEQLGLLDARSIVAGNEMGAAITASIGTPDWRFQESVAEIRSNLLESPISMSQGHITSGCYDIFCLVKAYLATSERNHLGGSDGKGEGVNALPEKNRKADPQIFAWSKSEKTSSAIPTTARIRC</sequence>
<evidence type="ECO:0000313" key="1">
    <source>
        <dbReference type="EMBL" id="GBM35066.1"/>
    </source>
</evidence>
<dbReference type="EMBL" id="BGPR01000774">
    <property type="protein sequence ID" value="GBM35066.1"/>
    <property type="molecule type" value="Genomic_DNA"/>
</dbReference>